<dbReference type="InterPro" id="IPR003593">
    <property type="entry name" value="AAA+_ATPase"/>
</dbReference>
<dbReference type="PANTHER" id="PTHR43038">
    <property type="entry name" value="ATP-BINDING CASSETTE, SUB-FAMILY H, MEMBER 1"/>
    <property type="match status" value="1"/>
</dbReference>
<dbReference type="InterPro" id="IPR003439">
    <property type="entry name" value="ABC_transporter-like_ATP-bd"/>
</dbReference>
<dbReference type="Pfam" id="PF00005">
    <property type="entry name" value="ABC_tran"/>
    <property type="match status" value="1"/>
</dbReference>
<evidence type="ECO:0000313" key="4">
    <source>
        <dbReference type="EMBL" id="HHL42936.1"/>
    </source>
</evidence>
<evidence type="ECO:0000259" key="3">
    <source>
        <dbReference type="PROSITE" id="PS50893"/>
    </source>
</evidence>
<dbReference type="GO" id="GO:0005524">
    <property type="term" value="F:ATP binding"/>
    <property type="evidence" value="ECO:0007669"/>
    <property type="project" value="UniProtKB-KW"/>
</dbReference>
<dbReference type="SUPFAM" id="SSF52540">
    <property type="entry name" value="P-loop containing nucleoside triphosphate hydrolases"/>
    <property type="match status" value="1"/>
</dbReference>
<dbReference type="SMART" id="SM00382">
    <property type="entry name" value="AAA"/>
    <property type="match status" value="1"/>
</dbReference>
<dbReference type="Gene3D" id="3.40.50.300">
    <property type="entry name" value="P-loop containing nucleotide triphosphate hydrolases"/>
    <property type="match status" value="1"/>
</dbReference>
<dbReference type="GO" id="GO:0016887">
    <property type="term" value="F:ATP hydrolysis activity"/>
    <property type="evidence" value="ECO:0007669"/>
    <property type="project" value="InterPro"/>
</dbReference>
<feature type="domain" description="ABC transporter" evidence="3">
    <location>
        <begin position="2"/>
        <end position="208"/>
    </location>
</feature>
<name>A0A7C5LWW8_9PROT</name>
<keyword evidence="1" id="KW-0547">Nucleotide-binding</keyword>
<dbReference type="AlphaFoldDB" id="A0A7C5LWW8"/>
<protein>
    <submittedName>
        <fullName evidence="4">ATP-binding cassette domain-containing protein</fullName>
    </submittedName>
</protein>
<keyword evidence="2 4" id="KW-0067">ATP-binding</keyword>
<dbReference type="PANTHER" id="PTHR43038:SF3">
    <property type="entry name" value="ABC TRANSPORTER G FAMILY MEMBER 20 ISOFORM X1"/>
    <property type="match status" value="1"/>
</dbReference>
<organism evidence="4">
    <name type="scientific">Hellea balneolensis</name>
    <dbReference type="NCBI Taxonomy" id="287478"/>
    <lineage>
        <taxon>Bacteria</taxon>
        <taxon>Pseudomonadati</taxon>
        <taxon>Pseudomonadota</taxon>
        <taxon>Alphaproteobacteria</taxon>
        <taxon>Maricaulales</taxon>
        <taxon>Robiginitomaculaceae</taxon>
        <taxon>Hellea</taxon>
    </lineage>
</organism>
<dbReference type="EMBL" id="DRMJ01000246">
    <property type="protein sequence ID" value="HHL42936.1"/>
    <property type="molecule type" value="Genomic_DNA"/>
</dbReference>
<comment type="caution">
    <text evidence="4">The sequence shown here is derived from an EMBL/GenBank/DDBJ whole genome shotgun (WGS) entry which is preliminary data.</text>
</comment>
<gene>
    <name evidence="4" type="ORF">ENJ42_04900</name>
</gene>
<evidence type="ECO:0000256" key="1">
    <source>
        <dbReference type="ARBA" id="ARBA00022741"/>
    </source>
</evidence>
<sequence length="208" mass="22822">MLELKSVGKTYKKQIVLSNINARFATGVTVITGKSGVGKTTLLRLCASAEKPTDGDILWHGNSILKNPKPFRKHLGYAPQKIDFPPDITAMDFMVYIGALKGLSQAHTKEQGLVLFQRLGLAEDADKLIHMYSGGMRRRLGLAQACLGAPKCLILDEPTAELDHETAKSVYDLVFETAKSAVVLMTTHLPESLSDFEHQKFELKGAKP</sequence>
<dbReference type="InterPro" id="IPR027417">
    <property type="entry name" value="P-loop_NTPase"/>
</dbReference>
<evidence type="ECO:0000256" key="2">
    <source>
        <dbReference type="ARBA" id="ARBA00022840"/>
    </source>
</evidence>
<dbReference type="Proteomes" id="UP000885830">
    <property type="component" value="Unassembled WGS sequence"/>
</dbReference>
<reference evidence="4" key="1">
    <citation type="journal article" date="2020" name="mSystems">
        <title>Genome- and Community-Level Interaction Insights into Carbon Utilization and Element Cycling Functions of Hydrothermarchaeota in Hydrothermal Sediment.</title>
        <authorList>
            <person name="Zhou Z."/>
            <person name="Liu Y."/>
            <person name="Xu W."/>
            <person name="Pan J."/>
            <person name="Luo Z.H."/>
            <person name="Li M."/>
        </authorList>
    </citation>
    <scope>NUCLEOTIDE SEQUENCE [LARGE SCALE GENOMIC DNA]</scope>
    <source>
        <strain evidence="4">HyVt-485</strain>
    </source>
</reference>
<accession>A0A7C5LWW8</accession>
<proteinExistence type="predicted"/>
<dbReference type="PROSITE" id="PS50893">
    <property type="entry name" value="ABC_TRANSPORTER_2"/>
    <property type="match status" value="1"/>
</dbReference>